<sequence>MDKQIRISGIINESIVDGPGIRMVIFAQGCRHNCKGCHNPHTHPMDGGELVEIDKIVEDIRKNPLLDGVTFSGGEPFEQAKAFAALAKRINKLGLNVMAYSGYTFEQLIDDSKERKERMELLNNIKILVDGPFIQEQKDLLLKFRGSTNQRIIDVVKSLASGKIKLAEI</sequence>
<dbReference type="SFLD" id="SFLDF00299">
    <property type="entry name" value="anaerobic_ribonucleoside-triph"/>
    <property type="match status" value="1"/>
</dbReference>
<keyword evidence="10" id="KW-0411">Iron-sulfur</keyword>
<gene>
    <name evidence="14" type="ordered locus">Ccel_0703</name>
</gene>
<accession>B8I7S5</accession>
<comment type="catalytic activity">
    <reaction evidence="11">
        <text>glycyl-[protein] + reduced [flavodoxin] + S-adenosyl-L-methionine = glycin-2-yl radical-[protein] + semiquinone [flavodoxin] + 5'-deoxyadenosine + L-methionine + H(+)</text>
        <dbReference type="Rhea" id="RHEA:61976"/>
        <dbReference type="Rhea" id="RHEA-COMP:10622"/>
        <dbReference type="Rhea" id="RHEA-COMP:14480"/>
        <dbReference type="Rhea" id="RHEA-COMP:15993"/>
        <dbReference type="Rhea" id="RHEA-COMP:15994"/>
        <dbReference type="ChEBI" id="CHEBI:15378"/>
        <dbReference type="ChEBI" id="CHEBI:17319"/>
        <dbReference type="ChEBI" id="CHEBI:29947"/>
        <dbReference type="ChEBI" id="CHEBI:32722"/>
        <dbReference type="ChEBI" id="CHEBI:57618"/>
        <dbReference type="ChEBI" id="CHEBI:57844"/>
        <dbReference type="ChEBI" id="CHEBI:59789"/>
        <dbReference type="ChEBI" id="CHEBI:140311"/>
    </reaction>
</comment>
<feature type="domain" description="Radical SAM core" evidence="13">
    <location>
        <begin position="16"/>
        <end position="169"/>
    </location>
</feature>
<name>B8I7S5_RUMCH</name>
<dbReference type="STRING" id="394503.Ccel_0703"/>
<dbReference type="EC" id="1.97.1.-" evidence="12"/>
<dbReference type="GO" id="GO:0004748">
    <property type="term" value="F:ribonucleoside-diphosphate reductase activity, thioredoxin disulfide as acceptor"/>
    <property type="evidence" value="ECO:0007669"/>
    <property type="project" value="TreeGrafter"/>
</dbReference>
<dbReference type="PIRSF" id="PIRSF000368">
    <property type="entry name" value="NrdG"/>
    <property type="match status" value="1"/>
</dbReference>
<dbReference type="CDD" id="cd01335">
    <property type="entry name" value="Radical_SAM"/>
    <property type="match status" value="1"/>
</dbReference>
<dbReference type="InterPro" id="IPR034457">
    <property type="entry name" value="Organic_radical-activating"/>
</dbReference>
<evidence type="ECO:0000256" key="2">
    <source>
        <dbReference type="ARBA" id="ARBA00003852"/>
    </source>
</evidence>
<dbReference type="GO" id="GO:0051539">
    <property type="term" value="F:4 iron, 4 sulfur cluster binding"/>
    <property type="evidence" value="ECO:0007669"/>
    <property type="project" value="UniProtKB-KW"/>
</dbReference>
<dbReference type="PANTHER" id="PTHR30352">
    <property type="entry name" value="PYRUVATE FORMATE-LYASE-ACTIVATING ENZYME"/>
    <property type="match status" value="1"/>
</dbReference>
<evidence type="ECO:0000256" key="5">
    <source>
        <dbReference type="ARBA" id="ARBA00022485"/>
    </source>
</evidence>
<dbReference type="PANTHER" id="PTHR30352:SF2">
    <property type="entry name" value="ANAEROBIC RIBONUCLEOSIDE-TRIPHOSPHATE REDUCTASE-ACTIVATING PROTEIN"/>
    <property type="match status" value="1"/>
</dbReference>
<dbReference type="InterPro" id="IPR001989">
    <property type="entry name" value="Radical_activat_CS"/>
</dbReference>
<dbReference type="SFLD" id="SFLDG01063">
    <property type="entry name" value="activating_enzymes__group_1"/>
    <property type="match status" value="1"/>
</dbReference>
<dbReference type="NCBIfam" id="TIGR02491">
    <property type="entry name" value="NrdG"/>
    <property type="match status" value="1"/>
</dbReference>
<dbReference type="PROSITE" id="PS51918">
    <property type="entry name" value="RADICAL_SAM"/>
    <property type="match status" value="1"/>
</dbReference>
<evidence type="ECO:0000256" key="4">
    <source>
        <dbReference type="ARBA" id="ARBA00014281"/>
    </source>
</evidence>
<evidence type="ECO:0000256" key="7">
    <source>
        <dbReference type="ARBA" id="ARBA00022723"/>
    </source>
</evidence>
<evidence type="ECO:0000256" key="1">
    <source>
        <dbReference type="ARBA" id="ARBA00001966"/>
    </source>
</evidence>
<dbReference type="GO" id="GO:0043365">
    <property type="term" value="F:[formate-C-acetyltransferase]-activating enzyme activity"/>
    <property type="evidence" value="ECO:0007669"/>
    <property type="project" value="InterPro"/>
</dbReference>
<evidence type="ECO:0000256" key="9">
    <source>
        <dbReference type="ARBA" id="ARBA00023004"/>
    </source>
</evidence>
<dbReference type="InterPro" id="IPR007197">
    <property type="entry name" value="rSAM"/>
</dbReference>
<dbReference type="eggNOG" id="COG0602">
    <property type="taxonomic scope" value="Bacteria"/>
</dbReference>
<keyword evidence="8 12" id="KW-0560">Oxidoreductase</keyword>
<evidence type="ECO:0000256" key="6">
    <source>
        <dbReference type="ARBA" id="ARBA00022691"/>
    </source>
</evidence>
<evidence type="ECO:0000256" key="11">
    <source>
        <dbReference type="ARBA" id="ARBA00047365"/>
    </source>
</evidence>
<dbReference type="SFLD" id="SFLDG01066">
    <property type="entry name" value="organic_radical-activating_enz"/>
    <property type="match status" value="1"/>
</dbReference>
<dbReference type="HOGENOM" id="CLU_089926_0_0_9"/>
<reference evidence="14 15" key="1">
    <citation type="submission" date="2009-01" db="EMBL/GenBank/DDBJ databases">
        <title>Complete sequence of Clostridium cellulolyticum H10.</title>
        <authorList>
            <consortium name="US DOE Joint Genome Institute"/>
            <person name="Lucas S."/>
            <person name="Copeland A."/>
            <person name="Lapidus A."/>
            <person name="Glavina del Rio T."/>
            <person name="Dalin E."/>
            <person name="Tice H."/>
            <person name="Bruce D."/>
            <person name="Goodwin L."/>
            <person name="Pitluck S."/>
            <person name="Chertkov O."/>
            <person name="Saunders E."/>
            <person name="Brettin T."/>
            <person name="Detter J.C."/>
            <person name="Han C."/>
            <person name="Larimer F."/>
            <person name="Land M."/>
            <person name="Hauser L."/>
            <person name="Kyrpides N."/>
            <person name="Ivanova N."/>
            <person name="Zhou J."/>
            <person name="Richardson P."/>
        </authorList>
    </citation>
    <scope>NUCLEOTIDE SEQUENCE [LARGE SCALE GENOMIC DNA]</scope>
    <source>
        <strain evidence="15">ATCC 35319 / DSM 5812 / JCM 6584 / H10</strain>
    </source>
</reference>
<keyword evidence="5" id="KW-0004">4Fe-4S</keyword>
<dbReference type="AlphaFoldDB" id="B8I7S5"/>
<dbReference type="Gene3D" id="3.20.20.70">
    <property type="entry name" value="Aldolase class I"/>
    <property type="match status" value="1"/>
</dbReference>
<comment type="function">
    <text evidence="2 12">Activation of anaerobic ribonucleoside-triphosphate reductase under anaerobic conditions by generation of an organic free radical, using S-adenosylmethionine and reduced flavodoxin as cosubstrates to produce 5'-deoxy-adenosine.</text>
</comment>
<dbReference type="RefSeq" id="WP_015924250.1">
    <property type="nucleotide sequence ID" value="NC_011898.1"/>
</dbReference>
<evidence type="ECO:0000259" key="13">
    <source>
        <dbReference type="PROSITE" id="PS51918"/>
    </source>
</evidence>
<dbReference type="InterPro" id="IPR058240">
    <property type="entry name" value="rSAM_sf"/>
</dbReference>
<dbReference type="GO" id="GO:0046872">
    <property type="term" value="F:metal ion binding"/>
    <property type="evidence" value="ECO:0007669"/>
    <property type="project" value="UniProtKB-KW"/>
</dbReference>
<dbReference type="InterPro" id="IPR012837">
    <property type="entry name" value="NrdG"/>
</dbReference>
<proteinExistence type="inferred from homology"/>
<organism evidence="14 15">
    <name type="scientific">Ruminiclostridium cellulolyticum (strain ATCC 35319 / DSM 5812 / JCM 6584 / H10)</name>
    <name type="common">Clostridium cellulolyticum</name>
    <dbReference type="NCBI Taxonomy" id="394503"/>
    <lineage>
        <taxon>Bacteria</taxon>
        <taxon>Bacillati</taxon>
        <taxon>Bacillota</taxon>
        <taxon>Clostridia</taxon>
        <taxon>Eubacteriales</taxon>
        <taxon>Oscillospiraceae</taxon>
        <taxon>Ruminiclostridium</taxon>
    </lineage>
</organism>
<evidence type="ECO:0000313" key="14">
    <source>
        <dbReference type="EMBL" id="ACL75082.1"/>
    </source>
</evidence>
<protein>
    <recommendedName>
        <fullName evidence="4 12">Anaerobic ribonucleoside-triphosphate reductase-activating protein</fullName>
        <ecNumber evidence="12">1.97.1.-</ecNumber>
    </recommendedName>
</protein>
<dbReference type="EMBL" id="CP001348">
    <property type="protein sequence ID" value="ACL75082.1"/>
    <property type="molecule type" value="Genomic_DNA"/>
</dbReference>
<evidence type="ECO:0000256" key="12">
    <source>
        <dbReference type="PIRNR" id="PIRNR000368"/>
    </source>
</evidence>
<dbReference type="SUPFAM" id="SSF102114">
    <property type="entry name" value="Radical SAM enzymes"/>
    <property type="match status" value="1"/>
</dbReference>
<dbReference type="Proteomes" id="UP000001349">
    <property type="component" value="Chromosome"/>
</dbReference>
<comment type="cofactor">
    <cofactor evidence="1">
        <name>[4Fe-4S] cluster</name>
        <dbReference type="ChEBI" id="CHEBI:49883"/>
    </cofactor>
</comment>
<comment type="similarity">
    <text evidence="3 12">Belongs to the organic radical-activating enzymes family.</text>
</comment>
<evidence type="ECO:0000256" key="10">
    <source>
        <dbReference type="ARBA" id="ARBA00023014"/>
    </source>
</evidence>
<dbReference type="KEGG" id="cce:Ccel_0703"/>
<keyword evidence="7" id="KW-0479">Metal-binding</keyword>
<dbReference type="InterPro" id="IPR013785">
    <property type="entry name" value="Aldolase_TIM"/>
</dbReference>
<dbReference type="SFLD" id="SFLDS00029">
    <property type="entry name" value="Radical_SAM"/>
    <property type="match status" value="1"/>
</dbReference>
<evidence type="ECO:0000313" key="15">
    <source>
        <dbReference type="Proteomes" id="UP000001349"/>
    </source>
</evidence>
<evidence type="ECO:0000256" key="8">
    <source>
        <dbReference type="ARBA" id="ARBA00023002"/>
    </source>
</evidence>
<evidence type="ECO:0000256" key="3">
    <source>
        <dbReference type="ARBA" id="ARBA00009777"/>
    </source>
</evidence>
<keyword evidence="6" id="KW-0949">S-adenosyl-L-methionine</keyword>
<keyword evidence="9" id="KW-0408">Iron</keyword>
<dbReference type="Pfam" id="PF13353">
    <property type="entry name" value="Fer4_12"/>
    <property type="match status" value="1"/>
</dbReference>
<keyword evidence="15" id="KW-1185">Reference proteome</keyword>
<dbReference type="PROSITE" id="PS01087">
    <property type="entry name" value="RADICAL_ACTIVATING"/>
    <property type="match status" value="1"/>
</dbReference>